<dbReference type="OrthoDB" id="2420454at2759"/>
<evidence type="ECO:0000256" key="2">
    <source>
        <dbReference type="ARBA" id="ARBA00022801"/>
    </source>
</evidence>
<dbReference type="PANTHER" id="PTHR31793">
    <property type="entry name" value="4-HYDROXYBENZOYL-COA THIOESTERASE FAMILY MEMBER"/>
    <property type="match status" value="1"/>
</dbReference>
<evidence type="ECO:0000313" key="4">
    <source>
        <dbReference type="Proteomes" id="UP000054097"/>
    </source>
</evidence>
<dbReference type="Pfam" id="PF13279">
    <property type="entry name" value="4HBT_2"/>
    <property type="match status" value="1"/>
</dbReference>
<evidence type="ECO:0000313" key="3">
    <source>
        <dbReference type="EMBL" id="KIM33030.1"/>
    </source>
</evidence>
<dbReference type="STRING" id="933852.A0A0C3B890"/>
<reference evidence="4" key="2">
    <citation type="submission" date="2015-01" db="EMBL/GenBank/DDBJ databases">
        <title>Evolutionary Origins and Diversification of the Mycorrhizal Mutualists.</title>
        <authorList>
            <consortium name="DOE Joint Genome Institute"/>
            <consortium name="Mycorrhizal Genomics Consortium"/>
            <person name="Kohler A."/>
            <person name="Kuo A."/>
            <person name="Nagy L.G."/>
            <person name="Floudas D."/>
            <person name="Copeland A."/>
            <person name="Barry K.W."/>
            <person name="Cichocki N."/>
            <person name="Veneault-Fourrey C."/>
            <person name="LaButti K."/>
            <person name="Lindquist E.A."/>
            <person name="Lipzen A."/>
            <person name="Lundell T."/>
            <person name="Morin E."/>
            <person name="Murat C."/>
            <person name="Riley R."/>
            <person name="Ohm R."/>
            <person name="Sun H."/>
            <person name="Tunlid A."/>
            <person name="Henrissat B."/>
            <person name="Grigoriev I.V."/>
            <person name="Hibbett D.S."/>
            <person name="Martin F."/>
        </authorList>
    </citation>
    <scope>NUCLEOTIDE SEQUENCE [LARGE SCALE GENOMIC DNA]</scope>
    <source>
        <strain evidence="4">MAFF 305830</strain>
    </source>
</reference>
<name>A0A0C3B890_SERVB</name>
<keyword evidence="2" id="KW-0378">Hydrolase</keyword>
<dbReference type="EMBL" id="KN824279">
    <property type="protein sequence ID" value="KIM33030.1"/>
    <property type="molecule type" value="Genomic_DNA"/>
</dbReference>
<dbReference type="Gene3D" id="3.10.129.10">
    <property type="entry name" value="Hotdog Thioesterase"/>
    <property type="match status" value="1"/>
</dbReference>
<accession>A0A0C3B890</accession>
<dbReference type="GO" id="GO:0047617">
    <property type="term" value="F:fatty acyl-CoA hydrolase activity"/>
    <property type="evidence" value="ECO:0007669"/>
    <property type="project" value="TreeGrafter"/>
</dbReference>
<dbReference type="CDD" id="cd00586">
    <property type="entry name" value="4HBT"/>
    <property type="match status" value="1"/>
</dbReference>
<dbReference type="SUPFAM" id="SSF54637">
    <property type="entry name" value="Thioesterase/thiol ester dehydrase-isomerase"/>
    <property type="match status" value="1"/>
</dbReference>
<dbReference type="InterPro" id="IPR029069">
    <property type="entry name" value="HotDog_dom_sf"/>
</dbReference>
<gene>
    <name evidence="3" type="ORF">M408DRAFT_62054</name>
</gene>
<dbReference type="InterPro" id="IPR050563">
    <property type="entry name" value="4-hydroxybenzoyl-CoA_TE"/>
</dbReference>
<comment type="similarity">
    <text evidence="1">Belongs to the 4-hydroxybenzoyl-CoA thioesterase family.</text>
</comment>
<keyword evidence="4" id="KW-1185">Reference proteome</keyword>
<protein>
    <submittedName>
        <fullName evidence="3">Uncharacterized protein</fullName>
    </submittedName>
</protein>
<proteinExistence type="inferred from homology"/>
<dbReference type="Proteomes" id="UP000054097">
    <property type="component" value="Unassembled WGS sequence"/>
</dbReference>
<dbReference type="AlphaFoldDB" id="A0A0C3B890"/>
<dbReference type="PANTHER" id="PTHR31793:SF27">
    <property type="entry name" value="NOVEL THIOESTERASE SUPERFAMILY DOMAIN AND SAPOSIN A-TYPE DOMAIN CONTAINING PROTEIN (0610012H03RIK)"/>
    <property type="match status" value="1"/>
</dbReference>
<reference evidence="3 4" key="1">
    <citation type="submission" date="2014-04" db="EMBL/GenBank/DDBJ databases">
        <authorList>
            <consortium name="DOE Joint Genome Institute"/>
            <person name="Kuo A."/>
            <person name="Zuccaro A."/>
            <person name="Kohler A."/>
            <person name="Nagy L.G."/>
            <person name="Floudas D."/>
            <person name="Copeland A."/>
            <person name="Barry K.W."/>
            <person name="Cichocki N."/>
            <person name="Veneault-Fourrey C."/>
            <person name="LaButti K."/>
            <person name="Lindquist E.A."/>
            <person name="Lipzen A."/>
            <person name="Lundell T."/>
            <person name="Morin E."/>
            <person name="Murat C."/>
            <person name="Sun H."/>
            <person name="Tunlid A."/>
            <person name="Henrissat B."/>
            <person name="Grigoriev I.V."/>
            <person name="Hibbett D.S."/>
            <person name="Martin F."/>
            <person name="Nordberg H.P."/>
            <person name="Cantor M.N."/>
            <person name="Hua S.X."/>
        </authorList>
    </citation>
    <scope>NUCLEOTIDE SEQUENCE [LARGE SCALE GENOMIC DNA]</scope>
    <source>
        <strain evidence="3 4">MAFF 305830</strain>
    </source>
</reference>
<organism evidence="3 4">
    <name type="scientific">Serendipita vermifera MAFF 305830</name>
    <dbReference type="NCBI Taxonomy" id="933852"/>
    <lineage>
        <taxon>Eukaryota</taxon>
        <taxon>Fungi</taxon>
        <taxon>Dikarya</taxon>
        <taxon>Basidiomycota</taxon>
        <taxon>Agaricomycotina</taxon>
        <taxon>Agaricomycetes</taxon>
        <taxon>Sebacinales</taxon>
        <taxon>Serendipitaceae</taxon>
        <taxon>Serendipita</taxon>
    </lineage>
</organism>
<sequence>MSKPDGALKERRLKDYKYLMEYQTRWNDNDQYAHLNNSVYNLLFDTIINKYLIEKCDLRPSDTGPSALAQPIALVIESHATFLRPLSFPSRIVLGMRVLKLGKSSVTYEVGVFGPLKEGNQRPAVVGGFTHVFVERDTRRPIKSMSSAVLEGLGGVLANDAPVPTRL</sequence>
<dbReference type="HOGENOM" id="CLU_101141_0_2_1"/>
<evidence type="ECO:0000256" key="1">
    <source>
        <dbReference type="ARBA" id="ARBA00005953"/>
    </source>
</evidence>